<dbReference type="Proteomes" id="UP001266305">
    <property type="component" value="Unassembled WGS sequence"/>
</dbReference>
<reference evidence="2 3" key="1">
    <citation type="submission" date="2023-05" db="EMBL/GenBank/DDBJ databases">
        <title>B98-5 Cell Line De Novo Hybrid Assembly: An Optical Mapping Approach.</title>
        <authorList>
            <person name="Kananen K."/>
            <person name="Auerbach J.A."/>
            <person name="Kautto E."/>
            <person name="Blachly J.S."/>
        </authorList>
    </citation>
    <scope>NUCLEOTIDE SEQUENCE [LARGE SCALE GENOMIC DNA]</scope>
    <source>
        <strain evidence="2">B95-8</strain>
        <tissue evidence="2">Cell line</tissue>
    </source>
</reference>
<protein>
    <submittedName>
        <fullName evidence="2">Uncharacterized protein</fullName>
    </submittedName>
</protein>
<sequence>AELERIQNPDKPSPAGRPTALQGQQVAQGWQQEALATGKPHPTLIVRWQGLRSGPHLLITAMLRG</sequence>
<dbReference type="EMBL" id="JASSZA010000007">
    <property type="protein sequence ID" value="KAK2107296.1"/>
    <property type="molecule type" value="Genomic_DNA"/>
</dbReference>
<feature type="region of interest" description="Disordered" evidence="1">
    <location>
        <begin position="1"/>
        <end position="31"/>
    </location>
</feature>
<name>A0ABQ9VDE2_SAGOE</name>
<evidence type="ECO:0000313" key="2">
    <source>
        <dbReference type="EMBL" id="KAK2107296.1"/>
    </source>
</evidence>
<gene>
    <name evidence="2" type="ORF">P7K49_016810</name>
</gene>
<keyword evidence="3" id="KW-1185">Reference proteome</keyword>
<feature type="compositionally biased region" description="Low complexity" evidence="1">
    <location>
        <begin position="22"/>
        <end position="31"/>
    </location>
</feature>
<comment type="caution">
    <text evidence="2">The sequence shown here is derived from an EMBL/GenBank/DDBJ whole genome shotgun (WGS) entry which is preliminary data.</text>
</comment>
<proteinExistence type="predicted"/>
<feature type="non-terminal residue" evidence="2">
    <location>
        <position position="1"/>
    </location>
</feature>
<accession>A0ABQ9VDE2</accession>
<organism evidence="2 3">
    <name type="scientific">Saguinus oedipus</name>
    <name type="common">Cotton-top tamarin</name>
    <name type="synonym">Oedipomidas oedipus</name>
    <dbReference type="NCBI Taxonomy" id="9490"/>
    <lineage>
        <taxon>Eukaryota</taxon>
        <taxon>Metazoa</taxon>
        <taxon>Chordata</taxon>
        <taxon>Craniata</taxon>
        <taxon>Vertebrata</taxon>
        <taxon>Euteleostomi</taxon>
        <taxon>Mammalia</taxon>
        <taxon>Eutheria</taxon>
        <taxon>Euarchontoglires</taxon>
        <taxon>Primates</taxon>
        <taxon>Haplorrhini</taxon>
        <taxon>Platyrrhini</taxon>
        <taxon>Cebidae</taxon>
        <taxon>Callitrichinae</taxon>
        <taxon>Saguinus</taxon>
    </lineage>
</organism>
<evidence type="ECO:0000313" key="3">
    <source>
        <dbReference type="Proteomes" id="UP001266305"/>
    </source>
</evidence>
<evidence type="ECO:0000256" key="1">
    <source>
        <dbReference type="SAM" id="MobiDB-lite"/>
    </source>
</evidence>